<organism evidence="1">
    <name type="scientific">Glycine max</name>
    <name type="common">Soybean</name>
    <name type="synonym">Glycine hispida</name>
    <dbReference type="NCBI Taxonomy" id="3847"/>
    <lineage>
        <taxon>Eukaryota</taxon>
        <taxon>Viridiplantae</taxon>
        <taxon>Streptophyta</taxon>
        <taxon>Embryophyta</taxon>
        <taxon>Tracheophyta</taxon>
        <taxon>Spermatophyta</taxon>
        <taxon>Magnoliopsida</taxon>
        <taxon>eudicotyledons</taxon>
        <taxon>Gunneridae</taxon>
        <taxon>Pentapetalae</taxon>
        <taxon>rosids</taxon>
        <taxon>fabids</taxon>
        <taxon>Fabales</taxon>
        <taxon>Fabaceae</taxon>
        <taxon>Papilionoideae</taxon>
        <taxon>50 kb inversion clade</taxon>
        <taxon>NPAAA clade</taxon>
        <taxon>indigoferoid/millettioid clade</taxon>
        <taxon>Phaseoleae</taxon>
        <taxon>Glycine</taxon>
        <taxon>Glycine subgen. Soja</taxon>
    </lineage>
</organism>
<name>A0A0R0JRG3_SOYBN</name>
<sequence length="62" mass="6840">MFPKGNVKKLSITSPKSFAALIKKTSFLSLLTISFKVTCCSVSVAAMVQSNQQAYERVNFFC</sequence>
<accession>A0A0R0JRG3</accession>
<dbReference type="AlphaFoldDB" id="A0A0R0JRG3"/>
<dbReference type="Proteomes" id="UP000008827">
    <property type="component" value="Chromosome 5"/>
</dbReference>
<evidence type="ECO:0000313" key="3">
    <source>
        <dbReference type="Proteomes" id="UP000008827"/>
    </source>
</evidence>
<evidence type="ECO:0000313" key="2">
    <source>
        <dbReference type="EnsemblPlants" id="KRH57482"/>
    </source>
</evidence>
<keyword evidence="3" id="KW-1185">Reference proteome</keyword>
<reference evidence="2" key="2">
    <citation type="submission" date="2018-02" db="UniProtKB">
        <authorList>
            <consortium name="EnsemblPlants"/>
        </authorList>
    </citation>
    <scope>IDENTIFICATION</scope>
    <source>
        <strain evidence="2">Williams 82</strain>
    </source>
</reference>
<proteinExistence type="predicted"/>
<dbReference type="Gramene" id="KRH57482">
    <property type="protein sequence ID" value="KRH57482"/>
    <property type="gene ID" value="GLYMA_05G063400"/>
</dbReference>
<gene>
    <name evidence="1" type="ORF">GLYMA_05G063400</name>
</gene>
<dbReference type="EMBL" id="CM000838">
    <property type="protein sequence ID" value="KRH57482.1"/>
    <property type="molecule type" value="Genomic_DNA"/>
</dbReference>
<protein>
    <submittedName>
        <fullName evidence="1 2">Uncharacterized protein</fullName>
    </submittedName>
</protein>
<reference evidence="1" key="3">
    <citation type="submission" date="2018-07" db="EMBL/GenBank/DDBJ databases">
        <title>WGS assembly of Glycine max.</title>
        <authorList>
            <person name="Schmutz J."/>
            <person name="Cannon S."/>
            <person name="Schlueter J."/>
            <person name="Ma J."/>
            <person name="Mitros T."/>
            <person name="Nelson W."/>
            <person name="Hyten D."/>
            <person name="Song Q."/>
            <person name="Thelen J."/>
            <person name="Cheng J."/>
            <person name="Xu D."/>
            <person name="Hellsten U."/>
            <person name="May G."/>
            <person name="Yu Y."/>
            <person name="Sakurai T."/>
            <person name="Umezawa T."/>
            <person name="Bhattacharyya M."/>
            <person name="Sandhu D."/>
            <person name="Valliyodan B."/>
            <person name="Lindquist E."/>
            <person name="Peto M."/>
            <person name="Grant D."/>
            <person name="Shu S."/>
            <person name="Goodstein D."/>
            <person name="Barry K."/>
            <person name="Futrell-Griggs M."/>
            <person name="Abernathy B."/>
            <person name="Du J."/>
            <person name="Tian Z."/>
            <person name="Zhu L."/>
            <person name="Gill N."/>
            <person name="Joshi T."/>
            <person name="Libault M."/>
            <person name="Sethuraman A."/>
            <person name="Zhang X."/>
            <person name="Shinozaki K."/>
            <person name="Nguyen H."/>
            <person name="Wing R."/>
            <person name="Cregan P."/>
            <person name="Specht J."/>
            <person name="Grimwood J."/>
            <person name="Rokhsar D."/>
            <person name="Stacey G."/>
            <person name="Shoemaker R."/>
            <person name="Jackson S."/>
        </authorList>
    </citation>
    <scope>NUCLEOTIDE SEQUENCE</scope>
    <source>
        <tissue evidence="1">Callus</tissue>
    </source>
</reference>
<dbReference type="EnsemblPlants" id="KRH57482">
    <property type="protein sequence ID" value="KRH57482"/>
    <property type="gene ID" value="GLYMA_05G063400"/>
</dbReference>
<dbReference type="InParanoid" id="A0A0R0JRG3"/>
<evidence type="ECO:0000313" key="1">
    <source>
        <dbReference type="EMBL" id="KRH57482.1"/>
    </source>
</evidence>
<reference evidence="1 2" key="1">
    <citation type="journal article" date="2010" name="Nature">
        <title>Genome sequence of the palaeopolyploid soybean.</title>
        <authorList>
            <person name="Schmutz J."/>
            <person name="Cannon S.B."/>
            <person name="Schlueter J."/>
            <person name="Ma J."/>
            <person name="Mitros T."/>
            <person name="Nelson W."/>
            <person name="Hyten D.L."/>
            <person name="Song Q."/>
            <person name="Thelen J.J."/>
            <person name="Cheng J."/>
            <person name="Xu D."/>
            <person name="Hellsten U."/>
            <person name="May G.D."/>
            <person name="Yu Y."/>
            <person name="Sakurai T."/>
            <person name="Umezawa T."/>
            <person name="Bhattacharyya M.K."/>
            <person name="Sandhu D."/>
            <person name="Valliyodan B."/>
            <person name="Lindquist E."/>
            <person name="Peto M."/>
            <person name="Grant D."/>
            <person name="Shu S."/>
            <person name="Goodstein D."/>
            <person name="Barry K."/>
            <person name="Futrell-Griggs M."/>
            <person name="Abernathy B."/>
            <person name="Du J."/>
            <person name="Tian Z."/>
            <person name="Zhu L."/>
            <person name="Gill N."/>
            <person name="Joshi T."/>
            <person name="Libault M."/>
            <person name="Sethuraman A."/>
            <person name="Zhang X.-C."/>
            <person name="Shinozaki K."/>
            <person name="Nguyen H.T."/>
            <person name="Wing R.A."/>
            <person name="Cregan P."/>
            <person name="Specht J."/>
            <person name="Grimwood J."/>
            <person name="Rokhsar D."/>
            <person name="Stacey G."/>
            <person name="Shoemaker R.C."/>
            <person name="Jackson S.A."/>
        </authorList>
    </citation>
    <scope>NUCLEOTIDE SEQUENCE [LARGE SCALE GENOMIC DNA]</scope>
    <source>
        <strain evidence="2">cv. Williams 82</strain>
        <tissue evidence="1">Callus</tissue>
    </source>
</reference>